<accession>A0A5P3FWY2</accession>
<dbReference type="InterPro" id="IPR036388">
    <property type="entry name" value="WH-like_DNA-bd_sf"/>
</dbReference>
<dbReference type="PROSITE" id="PS50994">
    <property type="entry name" value="INTEGRASE"/>
    <property type="match status" value="1"/>
</dbReference>
<dbReference type="GO" id="GO:0043565">
    <property type="term" value="F:sequence-specific DNA binding"/>
    <property type="evidence" value="ECO:0007669"/>
    <property type="project" value="InterPro"/>
</dbReference>
<feature type="region of interest" description="Disordered" evidence="2">
    <location>
        <begin position="111"/>
        <end position="142"/>
    </location>
</feature>
<dbReference type="NCBIfam" id="NF033516">
    <property type="entry name" value="transpos_IS3"/>
    <property type="match status" value="1"/>
</dbReference>
<dbReference type="PANTHER" id="PTHR46889">
    <property type="entry name" value="TRANSPOSASE INSF FOR INSERTION SEQUENCE IS3B-RELATED"/>
    <property type="match status" value="1"/>
</dbReference>
<dbReference type="InterPro" id="IPR010921">
    <property type="entry name" value="Trp_repressor/repl_initiator"/>
</dbReference>
<organism evidence="4 5">
    <name type="scientific">Enterococcus faecium</name>
    <name type="common">Streptococcus faecium</name>
    <dbReference type="NCBI Taxonomy" id="1352"/>
    <lineage>
        <taxon>Bacteria</taxon>
        <taxon>Bacillati</taxon>
        <taxon>Bacillota</taxon>
        <taxon>Bacilli</taxon>
        <taxon>Lactobacillales</taxon>
        <taxon>Enterococcaceae</taxon>
        <taxon>Enterococcus</taxon>
    </lineage>
</organism>
<dbReference type="InterPro" id="IPR001584">
    <property type="entry name" value="Integrase_cat-core"/>
</dbReference>
<proteinExistence type="predicted"/>
<feature type="domain" description="Integrase catalytic" evidence="3">
    <location>
        <begin position="310"/>
        <end position="472"/>
    </location>
</feature>
<dbReference type="InterPro" id="IPR050900">
    <property type="entry name" value="Transposase_IS3/IS150/IS904"/>
</dbReference>
<dbReference type="Proteomes" id="UP000469871">
    <property type="component" value="Unassembled WGS sequence"/>
</dbReference>
<dbReference type="InterPro" id="IPR055247">
    <property type="entry name" value="InsJ-like_HTH"/>
</dbReference>
<evidence type="ECO:0000256" key="1">
    <source>
        <dbReference type="ARBA" id="ARBA00002286"/>
    </source>
</evidence>
<gene>
    <name evidence="4" type="ORF">GBM73_14880</name>
</gene>
<dbReference type="InterPro" id="IPR036397">
    <property type="entry name" value="RNaseH_sf"/>
</dbReference>
<comment type="function">
    <text evidence="1">Involved in the transposition of the insertion sequence.</text>
</comment>
<sequence>MAKYTFELKLKIVHDYLDGKGGSDYLAKKYSIKAPSQVKRWINAYQEFGEEGLVRKRQKKKYSVQFKLDAIELYLTSELSYREVANTLNMNNPNLIASWMRQFREGGIDGLSKTKGCPPILSKKNEPKNKKKSTTKATSKERERIEELEKRVRSLQIENAFLKELRKLRKQEAQQRRMKQSHESSQASEDRFKLVELLETLKFPKAIFMYWQKRLDRKNPDQEIEAEMLKVREKHKDYGCLRMTNELRNRGFSINKKKVQRLIKKLGIKVTTYTRKSRRYNSYRGQVGAVAKNRIHRRFYTSICHQKITTDTTEFKYHEVDAKGIIRQKKLYLDPFMDMFNSEILSYRISEKPNALAVMEGLEEAIQTTNDCPYRRTFHSDQGWAYQMKAYRNKLKEYKIFQSMSRKGNCLDNSLMENFFGLLKQEIFHGKVYNCFEELKSAIDSYIYYYNNERIKQKLNWQSPVQFRKTTVTVV</sequence>
<dbReference type="Pfam" id="PF13518">
    <property type="entry name" value="HTH_28"/>
    <property type="match status" value="2"/>
</dbReference>
<evidence type="ECO:0000259" key="3">
    <source>
        <dbReference type="PROSITE" id="PS50994"/>
    </source>
</evidence>
<dbReference type="EMBL" id="WEFP01000003">
    <property type="protein sequence ID" value="KAB7572672.1"/>
    <property type="molecule type" value="Genomic_DNA"/>
</dbReference>
<dbReference type="Pfam" id="PF13333">
    <property type="entry name" value="rve_2"/>
    <property type="match status" value="1"/>
</dbReference>
<dbReference type="GO" id="GO:0015074">
    <property type="term" value="P:DNA integration"/>
    <property type="evidence" value="ECO:0007669"/>
    <property type="project" value="InterPro"/>
</dbReference>
<name>A0A5P3FWY2_ENTFC</name>
<dbReference type="InterPro" id="IPR025948">
    <property type="entry name" value="HTH-like_dom"/>
</dbReference>
<evidence type="ECO:0000313" key="5">
    <source>
        <dbReference type="Proteomes" id="UP000469871"/>
    </source>
</evidence>
<dbReference type="InterPro" id="IPR009057">
    <property type="entry name" value="Homeodomain-like_sf"/>
</dbReference>
<reference evidence="4 5" key="1">
    <citation type="submission" date="2019-10" db="EMBL/GenBank/DDBJ databases">
        <title>Evolutionary dynamics of vancomycin-resistant Enterococcus faecium during gastrointestinal tract colonization and bloodstream infection in immunocompromised pediatric patients.</title>
        <authorList>
            <person name="Chilambi G.S."/>
            <person name="Nordstrom H.R."/>
            <person name="Evans D.R."/>
            <person name="Ferrolino J."/>
            <person name="Hayden R.T."/>
            <person name="Maron G.M."/>
            <person name="Vo A.N."/>
            <person name="Gilmore M.S."/>
            <person name="Wolf J."/>
            <person name="Rosch J.W."/>
            <person name="Van Tyne D."/>
        </authorList>
    </citation>
    <scope>NUCLEOTIDE SEQUENCE [LARGE SCALE GENOMIC DNA]</scope>
    <source>
        <strain evidence="4 5">VRECG27</strain>
    </source>
</reference>
<dbReference type="PANTHER" id="PTHR46889:SF4">
    <property type="entry name" value="TRANSPOSASE INSO FOR INSERTION SEQUENCE ELEMENT IS911B-RELATED"/>
    <property type="match status" value="1"/>
</dbReference>
<protein>
    <submittedName>
        <fullName evidence="4">IS3-like element ISEfa10 family transposase</fullName>
    </submittedName>
</protein>
<dbReference type="Gene3D" id="3.30.420.10">
    <property type="entry name" value="Ribonuclease H-like superfamily/Ribonuclease H"/>
    <property type="match status" value="1"/>
</dbReference>
<dbReference type="Pfam" id="PF13276">
    <property type="entry name" value="HTH_21"/>
    <property type="match status" value="1"/>
</dbReference>
<dbReference type="SUPFAM" id="SSF53098">
    <property type="entry name" value="Ribonuclease H-like"/>
    <property type="match status" value="1"/>
</dbReference>
<evidence type="ECO:0000313" key="4">
    <source>
        <dbReference type="EMBL" id="KAB7572672.1"/>
    </source>
</evidence>
<dbReference type="AlphaFoldDB" id="A0A5P3FWY2"/>
<dbReference type="InterPro" id="IPR012337">
    <property type="entry name" value="RNaseH-like_sf"/>
</dbReference>
<comment type="caution">
    <text evidence="4">The sequence shown here is derived from an EMBL/GenBank/DDBJ whole genome shotgun (WGS) entry which is preliminary data.</text>
</comment>
<dbReference type="SUPFAM" id="SSF46689">
    <property type="entry name" value="Homeodomain-like"/>
    <property type="match status" value="1"/>
</dbReference>
<dbReference type="SUPFAM" id="SSF48295">
    <property type="entry name" value="TrpR-like"/>
    <property type="match status" value="1"/>
</dbReference>
<dbReference type="InterPro" id="IPR048020">
    <property type="entry name" value="Transpos_IS3"/>
</dbReference>
<evidence type="ECO:0000256" key="2">
    <source>
        <dbReference type="SAM" id="MobiDB-lite"/>
    </source>
</evidence>
<dbReference type="Pfam" id="PF00665">
    <property type="entry name" value="rve"/>
    <property type="match status" value="1"/>
</dbReference>
<dbReference type="Gene3D" id="1.10.10.10">
    <property type="entry name" value="Winged helix-like DNA-binding domain superfamily/Winged helix DNA-binding domain"/>
    <property type="match status" value="2"/>
</dbReference>